<accession>A0A644TBQ8</accession>
<name>A0A644TBQ8_9ZZZZ</name>
<comment type="caution">
    <text evidence="1">The sequence shown here is derived from an EMBL/GenBank/DDBJ whole genome shotgun (WGS) entry which is preliminary data.</text>
</comment>
<dbReference type="EMBL" id="VSSQ01000024">
    <property type="protein sequence ID" value="MPL64199.1"/>
    <property type="molecule type" value="Genomic_DNA"/>
</dbReference>
<reference evidence="1" key="1">
    <citation type="submission" date="2019-08" db="EMBL/GenBank/DDBJ databases">
        <authorList>
            <person name="Kucharzyk K."/>
            <person name="Murdoch R.W."/>
            <person name="Higgins S."/>
            <person name="Loffler F."/>
        </authorList>
    </citation>
    <scope>NUCLEOTIDE SEQUENCE</scope>
</reference>
<proteinExistence type="predicted"/>
<sequence>MIIERKSKVNLPDLTEQDGHLFQSSREDARTSLIKLAQTMQIVPSALAKSCKSTACRLRSKPLGREFLTSPAFA</sequence>
<dbReference type="AlphaFoldDB" id="A0A644TBQ8"/>
<gene>
    <name evidence="1" type="ORF">SDC9_09851</name>
</gene>
<organism evidence="1">
    <name type="scientific">bioreactor metagenome</name>
    <dbReference type="NCBI Taxonomy" id="1076179"/>
    <lineage>
        <taxon>unclassified sequences</taxon>
        <taxon>metagenomes</taxon>
        <taxon>ecological metagenomes</taxon>
    </lineage>
</organism>
<evidence type="ECO:0000313" key="1">
    <source>
        <dbReference type="EMBL" id="MPL64199.1"/>
    </source>
</evidence>
<protein>
    <submittedName>
        <fullName evidence="1">Uncharacterized protein</fullName>
    </submittedName>
</protein>